<feature type="compositionally biased region" description="Basic residues" evidence="1">
    <location>
        <begin position="48"/>
        <end position="57"/>
    </location>
</feature>
<feature type="region of interest" description="Disordered" evidence="1">
    <location>
        <begin position="135"/>
        <end position="178"/>
    </location>
</feature>
<keyword evidence="3" id="KW-1185">Reference proteome</keyword>
<evidence type="ECO:0000313" key="2">
    <source>
        <dbReference type="EMBL" id="EJK53036.1"/>
    </source>
</evidence>
<name>K0RW19_THAOC</name>
<organism evidence="2 3">
    <name type="scientific">Thalassiosira oceanica</name>
    <name type="common">Marine diatom</name>
    <dbReference type="NCBI Taxonomy" id="159749"/>
    <lineage>
        <taxon>Eukaryota</taxon>
        <taxon>Sar</taxon>
        <taxon>Stramenopiles</taxon>
        <taxon>Ochrophyta</taxon>
        <taxon>Bacillariophyta</taxon>
        <taxon>Coscinodiscophyceae</taxon>
        <taxon>Thalassiosirophycidae</taxon>
        <taxon>Thalassiosirales</taxon>
        <taxon>Thalassiosiraceae</taxon>
        <taxon>Thalassiosira</taxon>
    </lineage>
</organism>
<protein>
    <submittedName>
        <fullName evidence="2">Uncharacterized protein</fullName>
    </submittedName>
</protein>
<evidence type="ECO:0000256" key="1">
    <source>
        <dbReference type="SAM" id="MobiDB-lite"/>
    </source>
</evidence>
<dbReference type="Proteomes" id="UP000266841">
    <property type="component" value="Unassembled WGS sequence"/>
</dbReference>
<feature type="non-terminal residue" evidence="2">
    <location>
        <position position="307"/>
    </location>
</feature>
<accession>K0RW19</accession>
<dbReference type="AlphaFoldDB" id="K0RW19"/>
<reference evidence="2 3" key="1">
    <citation type="journal article" date="2012" name="Genome Biol.">
        <title>Genome and low-iron response of an oceanic diatom adapted to chronic iron limitation.</title>
        <authorList>
            <person name="Lommer M."/>
            <person name="Specht M."/>
            <person name="Roy A.S."/>
            <person name="Kraemer L."/>
            <person name="Andreson R."/>
            <person name="Gutowska M.A."/>
            <person name="Wolf J."/>
            <person name="Bergner S.V."/>
            <person name="Schilhabel M.B."/>
            <person name="Klostermeier U.C."/>
            <person name="Beiko R.G."/>
            <person name="Rosenstiel P."/>
            <person name="Hippler M."/>
            <person name="Laroche J."/>
        </authorList>
    </citation>
    <scope>NUCLEOTIDE SEQUENCE [LARGE SCALE GENOMIC DNA]</scope>
    <source>
        <strain evidence="2 3">CCMP1005</strain>
    </source>
</reference>
<proteinExistence type="predicted"/>
<gene>
    <name evidence="2" type="ORF">THAOC_27594</name>
</gene>
<feature type="compositionally biased region" description="Basic and acidic residues" evidence="1">
    <location>
        <begin position="167"/>
        <end position="178"/>
    </location>
</feature>
<feature type="compositionally biased region" description="Polar residues" evidence="1">
    <location>
        <begin position="73"/>
        <end position="96"/>
    </location>
</feature>
<dbReference type="EMBL" id="AGNL01038645">
    <property type="protein sequence ID" value="EJK53036.1"/>
    <property type="molecule type" value="Genomic_DNA"/>
</dbReference>
<feature type="compositionally biased region" description="Basic and acidic residues" evidence="1">
    <location>
        <begin position="135"/>
        <end position="145"/>
    </location>
</feature>
<sequence length="307" mass="33209">MDQDSSDVLTLGVSDGLPPSQISDRRRKSSAVPDLGSTEKGIHVAGGGRRRVARHARGAGDGGLANIAFEAGQSATETDQPSTPKGTNSPTEQAEQSGKAYVASLPNAKDLDELNDTTAKLIRLAILAIETRKRATDQGKDENFKPKSFPTRPSITYDVRTGLKRNQRADPPESKSHAEEQVIVAFAEELPFLAELAVVQNGGDPDDHDKHQLVIETIGRFVLSTIKDTKLSAKEFIELYMKVHNLDACPSPFDSIGIHASVSSAIAEINVGRDASMTDDTVEVEETEANKDLIKKYAQTISYWVQG</sequence>
<comment type="caution">
    <text evidence="2">The sequence shown here is derived from an EMBL/GenBank/DDBJ whole genome shotgun (WGS) entry which is preliminary data.</text>
</comment>
<evidence type="ECO:0000313" key="3">
    <source>
        <dbReference type="Proteomes" id="UP000266841"/>
    </source>
</evidence>
<feature type="region of interest" description="Disordered" evidence="1">
    <location>
        <begin position="1"/>
        <end position="98"/>
    </location>
</feature>